<dbReference type="AlphaFoldDB" id="A0A024K610"/>
<dbReference type="OrthoDB" id="4966310at2"/>
<evidence type="ECO:0000313" key="3">
    <source>
        <dbReference type="EMBL" id="CDO91229.1"/>
    </source>
</evidence>
<evidence type="ECO:0000313" key="5">
    <source>
        <dbReference type="Proteomes" id="UP000193710"/>
    </source>
</evidence>
<dbReference type="SUPFAM" id="SSF50118">
    <property type="entry name" value="Cell growth inhibitor/plasmid maintenance toxic component"/>
    <property type="match status" value="1"/>
</dbReference>
<reference evidence="4 5" key="3">
    <citation type="submission" date="2016-01" db="EMBL/GenBank/DDBJ databases">
        <title>The new phylogeny of the genus Mycobacterium.</title>
        <authorList>
            <person name="Tarcisio F."/>
            <person name="Conor M."/>
            <person name="Antonella G."/>
            <person name="Elisabetta G."/>
            <person name="Giulia F.S."/>
            <person name="Sara T."/>
            <person name="Anna F."/>
            <person name="Clotilde B."/>
            <person name="Roberto B."/>
            <person name="Veronica D.S."/>
            <person name="Fabio R."/>
            <person name="Monica P."/>
            <person name="Olivier J."/>
            <person name="Enrico T."/>
            <person name="Nicola S."/>
        </authorList>
    </citation>
    <scope>NUCLEOTIDE SEQUENCE [LARGE SCALE GENOMIC DNA]</scope>
    <source>
        <strain evidence="4 5">DSM 44626</strain>
    </source>
</reference>
<dbReference type="Proteomes" id="UP000028880">
    <property type="component" value="Unassembled WGS sequence"/>
</dbReference>
<evidence type="ECO:0000313" key="4">
    <source>
        <dbReference type="EMBL" id="ORX03282.1"/>
    </source>
</evidence>
<dbReference type="EMBL" id="LQPY01000023">
    <property type="protein sequence ID" value="ORX03282.1"/>
    <property type="molecule type" value="Genomic_DNA"/>
</dbReference>
<reference evidence="3" key="2">
    <citation type="submission" date="2014-04" db="EMBL/GenBank/DDBJ databases">
        <authorList>
            <person name="Urmite Genomes U."/>
        </authorList>
    </citation>
    <scope>NUCLEOTIDE SEQUENCE</scope>
    <source>
        <strain evidence="3">DSM 44626</strain>
    </source>
</reference>
<dbReference type="Pfam" id="PF02452">
    <property type="entry name" value="PemK_toxin"/>
    <property type="match status" value="1"/>
</dbReference>
<dbReference type="GO" id="GO:0003677">
    <property type="term" value="F:DNA binding"/>
    <property type="evidence" value="ECO:0007669"/>
    <property type="project" value="InterPro"/>
</dbReference>
<dbReference type="HOGENOM" id="CLU_176190_0_0_11"/>
<dbReference type="RefSeq" id="WP_036473419.1">
    <property type="nucleotide sequence ID" value="NZ_HG964447.1"/>
</dbReference>
<reference evidence="3" key="1">
    <citation type="journal article" date="2014" name="Genome Announc.">
        <title>Draft Genome Sequence of Mycobacterium triplex DSM 44626.</title>
        <authorList>
            <person name="Sassi M."/>
            <person name="Croce O."/>
            <person name="Robert C."/>
            <person name="Raoult D."/>
            <person name="Drancourt M."/>
        </authorList>
    </citation>
    <scope>NUCLEOTIDE SEQUENCE [LARGE SCALE GENOMIC DNA]</scope>
    <source>
        <strain evidence="3">DSM 44626</strain>
    </source>
</reference>
<proteinExistence type="inferred from homology"/>
<evidence type="ECO:0000256" key="1">
    <source>
        <dbReference type="ARBA" id="ARBA00007521"/>
    </source>
</evidence>
<evidence type="ECO:0000256" key="2">
    <source>
        <dbReference type="ARBA" id="ARBA00022649"/>
    </source>
</evidence>
<dbReference type="Proteomes" id="UP000193710">
    <property type="component" value="Unassembled WGS sequence"/>
</dbReference>
<keyword evidence="2" id="KW-1277">Toxin-antitoxin system</keyword>
<organism evidence="3">
    <name type="scientific">Mycobacterium triplex</name>
    <dbReference type="NCBI Taxonomy" id="47839"/>
    <lineage>
        <taxon>Bacteria</taxon>
        <taxon>Bacillati</taxon>
        <taxon>Actinomycetota</taxon>
        <taxon>Actinomycetes</taxon>
        <taxon>Mycobacteriales</taxon>
        <taxon>Mycobacteriaceae</taxon>
        <taxon>Mycobacterium</taxon>
        <taxon>Mycobacterium simiae complex</taxon>
    </lineage>
</organism>
<dbReference type="EMBL" id="HG964447">
    <property type="protein sequence ID" value="CDO91229.1"/>
    <property type="molecule type" value="Genomic_DNA"/>
</dbReference>
<dbReference type="Gene3D" id="2.30.30.110">
    <property type="match status" value="1"/>
</dbReference>
<keyword evidence="5" id="KW-1185">Reference proteome</keyword>
<accession>A0A024K610</accession>
<sequence>MNRGVRSNVYRVDFGHGPESWVVLSNNSRNRNLDTVLAARVTTTTMSERRLPTVVSLTDADPLDGFVLVDDIVQLYHDELIESLGSLSLPTMREISAGLRISLP</sequence>
<gene>
    <name evidence="4" type="ORF">AWC29_01055</name>
    <name evidence="3" type="ORF">BN973_05636</name>
</gene>
<dbReference type="STRING" id="47839.BN973_05636"/>
<dbReference type="InterPro" id="IPR003477">
    <property type="entry name" value="PemK-like"/>
</dbReference>
<protein>
    <submittedName>
        <fullName evidence="4">MazF family transcriptional regulator</fullName>
    </submittedName>
    <submittedName>
        <fullName evidence="3">Toxin</fullName>
    </submittedName>
</protein>
<name>A0A024K610_9MYCO</name>
<dbReference type="InterPro" id="IPR011067">
    <property type="entry name" value="Plasmid_toxin/cell-grow_inhib"/>
</dbReference>
<comment type="similarity">
    <text evidence="1">Belongs to the PemK/MazF family.</text>
</comment>
<dbReference type="eggNOG" id="COG2337">
    <property type="taxonomic scope" value="Bacteria"/>
</dbReference>